<accession>A0ABR2FXQ0</accession>
<name>A0ABR2FXQ0_9ROSI</name>
<dbReference type="Proteomes" id="UP001472677">
    <property type="component" value="Unassembled WGS sequence"/>
</dbReference>
<keyword evidence="2" id="KW-1185">Reference proteome</keyword>
<reference evidence="1 2" key="1">
    <citation type="journal article" date="2024" name="G3 (Bethesda)">
        <title>Genome assembly of Hibiscus sabdariffa L. provides insights into metabolisms of medicinal natural products.</title>
        <authorList>
            <person name="Kim T."/>
        </authorList>
    </citation>
    <scope>NUCLEOTIDE SEQUENCE [LARGE SCALE GENOMIC DNA]</scope>
    <source>
        <strain evidence="1">TK-2024</strain>
        <tissue evidence="1">Old leaves</tissue>
    </source>
</reference>
<sequence length="118" mass="13464">MPPTDVNYVEAIDTVGINHCHRIKICRCSLSYRVLDCLVVLQGHSMTLNTNTSPDNLFVVTVSRFPQVPANESRHSILVHLFSKIMWLGQILEKPLIHGNRMAFAWKHLHKTLSNFSL</sequence>
<organism evidence="1 2">
    <name type="scientific">Hibiscus sabdariffa</name>
    <name type="common">roselle</name>
    <dbReference type="NCBI Taxonomy" id="183260"/>
    <lineage>
        <taxon>Eukaryota</taxon>
        <taxon>Viridiplantae</taxon>
        <taxon>Streptophyta</taxon>
        <taxon>Embryophyta</taxon>
        <taxon>Tracheophyta</taxon>
        <taxon>Spermatophyta</taxon>
        <taxon>Magnoliopsida</taxon>
        <taxon>eudicotyledons</taxon>
        <taxon>Gunneridae</taxon>
        <taxon>Pentapetalae</taxon>
        <taxon>rosids</taxon>
        <taxon>malvids</taxon>
        <taxon>Malvales</taxon>
        <taxon>Malvaceae</taxon>
        <taxon>Malvoideae</taxon>
        <taxon>Hibiscus</taxon>
    </lineage>
</organism>
<evidence type="ECO:0000313" key="1">
    <source>
        <dbReference type="EMBL" id="KAK8588977.1"/>
    </source>
</evidence>
<gene>
    <name evidence="1" type="ORF">V6N12_023386</name>
</gene>
<protein>
    <submittedName>
        <fullName evidence="1">Uncharacterized protein</fullName>
    </submittedName>
</protein>
<dbReference type="EMBL" id="JBBPBM010000004">
    <property type="protein sequence ID" value="KAK8588977.1"/>
    <property type="molecule type" value="Genomic_DNA"/>
</dbReference>
<comment type="caution">
    <text evidence="1">The sequence shown here is derived from an EMBL/GenBank/DDBJ whole genome shotgun (WGS) entry which is preliminary data.</text>
</comment>
<evidence type="ECO:0000313" key="2">
    <source>
        <dbReference type="Proteomes" id="UP001472677"/>
    </source>
</evidence>
<proteinExistence type="predicted"/>